<geneLocation type="plasmid" evidence="1 2">
    <name>pAC1520</name>
</geneLocation>
<evidence type="ECO:0000313" key="1">
    <source>
        <dbReference type="EMBL" id="WFG00317.1"/>
    </source>
</evidence>
<sequence>MEELTPLTPEEFKKLLSDKGWSSDMLAIRWGMSKRRIQQIIADADRPRYYDDAIGNLPIIIKR</sequence>
<proteinExistence type="predicted"/>
<dbReference type="AlphaFoldDB" id="A0AAJ5ZDB0"/>
<organism evidence="1 2">
    <name type="scientific">Aeromonas caviae</name>
    <name type="common">Aeromonas punctata</name>
    <dbReference type="NCBI Taxonomy" id="648"/>
    <lineage>
        <taxon>Bacteria</taxon>
        <taxon>Pseudomonadati</taxon>
        <taxon>Pseudomonadota</taxon>
        <taxon>Gammaproteobacteria</taxon>
        <taxon>Aeromonadales</taxon>
        <taxon>Aeromonadaceae</taxon>
        <taxon>Aeromonas</taxon>
    </lineage>
</organism>
<protein>
    <submittedName>
        <fullName evidence="1">XRE family transcriptional regulator</fullName>
    </submittedName>
</protein>
<name>A0AAJ5ZDB0_AERCA</name>
<accession>A0AAJ5ZDB0</accession>
<gene>
    <name evidence="1" type="ORF">P5S46_21380</name>
</gene>
<dbReference type="RefSeq" id="WP_128342792.1">
    <property type="nucleotide sequence ID" value="NZ_CAWOMG010000077.1"/>
</dbReference>
<dbReference type="EMBL" id="CP120943">
    <property type="protein sequence ID" value="WFG00317.1"/>
    <property type="molecule type" value="Genomic_DNA"/>
</dbReference>
<reference evidence="1" key="1">
    <citation type="submission" date="2023-03" db="EMBL/GenBank/DDBJ databases">
        <title>Aeromonas caviae strain AC1520.</title>
        <authorList>
            <person name="Xie T."/>
            <person name="Zhang Q."/>
            <person name="Deng J."/>
            <person name="Li X."/>
        </authorList>
    </citation>
    <scope>NUCLEOTIDE SEQUENCE</scope>
    <source>
        <strain evidence="1">AC1520</strain>
        <plasmid evidence="1">pAC1520</plasmid>
    </source>
</reference>
<dbReference type="Proteomes" id="UP001218423">
    <property type="component" value="Plasmid pAC1520"/>
</dbReference>
<evidence type="ECO:0000313" key="2">
    <source>
        <dbReference type="Proteomes" id="UP001218423"/>
    </source>
</evidence>
<keyword evidence="1" id="KW-0614">Plasmid</keyword>